<dbReference type="InterPro" id="IPR029032">
    <property type="entry name" value="AhpD-like"/>
</dbReference>
<accession>A0A7G9B231</accession>
<protein>
    <submittedName>
        <fullName evidence="1">Peroxidase-related enzyme</fullName>
    </submittedName>
</protein>
<keyword evidence="1" id="KW-0560">Oxidoreductase</keyword>
<keyword evidence="1" id="KW-0575">Peroxidase</keyword>
<dbReference type="KEGG" id="ohi:H8790_09005"/>
<evidence type="ECO:0000313" key="2">
    <source>
        <dbReference type="Proteomes" id="UP000515960"/>
    </source>
</evidence>
<dbReference type="EMBL" id="CP060490">
    <property type="protein sequence ID" value="QNL43612.1"/>
    <property type="molecule type" value="Genomic_DNA"/>
</dbReference>
<dbReference type="SUPFAM" id="SSF69118">
    <property type="entry name" value="AhpD-like"/>
    <property type="match status" value="1"/>
</dbReference>
<evidence type="ECO:0000313" key="1">
    <source>
        <dbReference type="EMBL" id="QNL43612.1"/>
    </source>
</evidence>
<organism evidence="1 2">
    <name type="scientific">Oscillibacter hominis</name>
    <dbReference type="NCBI Taxonomy" id="2763056"/>
    <lineage>
        <taxon>Bacteria</taxon>
        <taxon>Bacillati</taxon>
        <taxon>Bacillota</taxon>
        <taxon>Clostridia</taxon>
        <taxon>Eubacteriales</taxon>
        <taxon>Oscillospiraceae</taxon>
        <taxon>Oscillibacter</taxon>
    </lineage>
</organism>
<dbReference type="PANTHER" id="PTHR35446:SF2">
    <property type="entry name" value="CARBOXYMUCONOLACTONE DECARBOXYLASE-LIKE DOMAIN-CONTAINING PROTEIN"/>
    <property type="match status" value="1"/>
</dbReference>
<dbReference type="GO" id="GO:0051920">
    <property type="term" value="F:peroxiredoxin activity"/>
    <property type="evidence" value="ECO:0007669"/>
    <property type="project" value="InterPro"/>
</dbReference>
<keyword evidence="2" id="KW-1185">Reference proteome</keyword>
<dbReference type="Gene3D" id="1.20.1290.10">
    <property type="entry name" value="AhpD-like"/>
    <property type="match status" value="1"/>
</dbReference>
<name>A0A7G9B231_9FIRM</name>
<reference evidence="1 2" key="1">
    <citation type="submission" date="2020-08" db="EMBL/GenBank/DDBJ databases">
        <authorList>
            <person name="Liu C."/>
            <person name="Sun Q."/>
        </authorList>
    </citation>
    <scope>NUCLEOTIDE SEQUENCE [LARGE SCALE GENOMIC DNA]</scope>
    <source>
        <strain evidence="1 2">NSJ-62</strain>
    </source>
</reference>
<dbReference type="RefSeq" id="WP_187332203.1">
    <property type="nucleotide sequence ID" value="NZ_CP060490.1"/>
</dbReference>
<dbReference type="InterPro" id="IPR004675">
    <property type="entry name" value="AhpD_core"/>
</dbReference>
<dbReference type="InterPro" id="IPR010195">
    <property type="entry name" value="Uncharacterised_peroxidase-rel"/>
</dbReference>
<dbReference type="NCBIfam" id="TIGR00778">
    <property type="entry name" value="ahpD_dom"/>
    <property type="match status" value="1"/>
</dbReference>
<dbReference type="AlphaFoldDB" id="A0A7G9B231"/>
<dbReference type="PANTHER" id="PTHR35446">
    <property type="entry name" value="SI:CH211-175M2.5"/>
    <property type="match status" value="1"/>
</dbReference>
<proteinExistence type="predicted"/>
<sequence length="203" mass="23443">MALEFDEQLSRLQKPNRDEMTNKEYEVFNQNVEAMEKNWGFINNLFKVLPLNASQYIGFLNFKGSLFNPETCYLTNADKEMIGVVVSSINCCSYCLTTHGDALRGYTKNPVLVDKLSYNFRSARDMLSEKQYALCEYAWYVTKHADEIGEEQIEKLRQAGFNDHEILEAAFVAGFFNYTNRWVSTIAPVANPGHFSHNRNFEK</sequence>
<gene>
    <name evidence="1" type="ORF">H8790_09005</name>
</gene>
<dbReference type="NCBIfam" id="TIGR01926">
    <property type="entry name" value="peroxid_rel"/>
    <property type="match status" value="1"/>
</dbReference>
<dbReference type="Proteomes" id="UP000515960">
    <property type="component" value="Chromosome"/>
</dbReference>